<evidence type="ECO:0000313" key="2">
    <source>
        <dbReference type="EMBL" id="APG90101.1"/>
    </source>
</evidence>
<dbReference type="KEGG" id="same:SAMCFNEI73_Ch0777"/>
<sequence>MKKQTIEFAGEAVGALIPDNGQLRFVAVKYSVWSLDGRIFATSEEALRAVASLHVLRQREPVGAGPAPAGHSEAMVSACPV</sequence>
<evidence type="ECO:0000313" key="3">
    <source>
        <dbReference type="EMBL" id="TCN26374.1"/>
    </source>
</evidence>
<reference evidence="2 4" key="1">
    <citation type="submission" date="2015-10" db="EMBL/GenBank/DDBJ databases">
        <title>Genomic differences between typical nodule nitrogen-fixing rhizobial strains and those coming from bean seeds.</title>
        <authorList>
            <person name="Peralta H."/>
            <person name="Aguilar-Vera A."/>
            <person name="Diaz R."/>
            <person name="Mora Y."/>
            <person name="Martinez-Batallar G."/>
            <person name="Salazar E."/>
            <person name="Vargas-Lagunas C."/>
            <person name="Encarnacion S."/>
            <person name="Girard L."/>
            <person name="Mora J."/>
        </authorList>
    </citation>
    <scope>NUCLEOTIDE SEQUENCE [LARGE SCALE GENOMIC DNA]</scope>
    <source>
        <strain evidence="2 4">CFNEI 73</strain>
    </source>
</reference>
<organism evidence="2 4">
    <name type="scientific">Sinorhizobium americanum</name>
    <dbReference type="NCBI Taxonomy" id="194963"/>
    <lineage>
        <taxon>Bacteria</taxon>
        <taxon>Pseudomonadati</taxon>
        <taxon>Pseudomonadota</taxon>
        <taxon>Alphaproteobacteria</taxon>
        <taxon>Hyphomicrobiales</taxon>
        <taxon>Rhizobiaceae</taxon>
        <taxon>Sinorhizobium/Ensifer group</taxon>
        <taxon>Sinorhizobium</taxon>
    </lineage>
</organism>
<name>A0A1L3LJ32_9HYPH</name>
<evidence type="ECO:0000256" key="1">
    <source>
        <dbReference type="SAM" id="MobiDB-lite"/>
    </source>
</evidence>
<evidence type="ECO:0000313" key="5">
    <source>
        <dbReference type="Proteomes" id="UP000295043"/>
    </source>
</evidence>
<dbReference type="RefSeq" id="WP_037378946.1">
    <property type="nucleotide sequence ID" value="NZ_CP013107.1"/>
</dbReference>
<dbReference type="OrthoDB" id="7916629at2"/>
<proteinExistence type="predicted"/>
<keyword evidence="4" id="KW-1185">Reference proteome</keyword>
<dbReference type="EMBL" id="CP013107">
    <property type="protein sequence ID" value="APG90101.1"/>
    <property type="molecule type" value="Genomic_DNA"/>
</dbReference>
<evidence type="ECO:0000313" key="4">
    <source>
        <dbReference type="Proteomes" id="UP000182306"/>
    </source>
</evidence>
<reference evidence="3 5" key="2">
    <citation type="submission" date="2019-03" db="EMBL/GenBank/DDBJ databases">
        <title>Genomic Encyclopedia of Type Strains, Phase IV (KMG-V): Genome sequencing to study the core and pangenomes of soil and plant-associated prokaryotes.</title>
        <authorList>
            <person name="Whitman W."/>
        </authorList>
    </citation>
    <scope>NUCLEOTIDE SEQUENCE [LARGE SCALE GENOMIC DNA]</scope>
    <source>
        <strain evidence="3 5">23C40</strain>
    </source>
</reference>
<dbReference type="EMBL" id="SLVU01000017">
    <property type="protein sequence ID" value="TCN26374.1"/>
    <property type="molecule type" value="Genomic_DNA"/>
</dbReference>
<feature type="region of interest" description="Disordered" evidence="1">
    <location>
        <begin position="62"/>
        <end position="81"/>
    </location>
</feature>
<dbReference type="Proteomes" id="UP000295043">
    <property type="component" value="Unassembled WGS sequence"/>
</dbReference>
<accession>A0A1L3LJ32</accession>
<protein>
    <submittedName>
        <fullName evidence="2">Uncharacterized protein</fullName>
    </submittedName>
</protein>
<dbReference type="Proteomes" id="UP000182306">
    <property type="component" value="Chromosome"/>
</dbReference>
<gene>
    <name evidence="3" type="ORF">EV184_11723</name>
    <name evidence="2" type="ORF">SAMCFNEI73_Ch0777</name>
</gene>
<dbReference type="AlphaFoldDB" id="A0A1L3LJ32"/>